<evidence type="ECO:0000256" key="2">
    <source>
        <dbReference type="ARBA" id="ARBA00022722"/>
    </source>
</evidence>
<feature type="domain" description="UvrD-like helicase ATP-binding" evidence="16">
    <location>
        <begin position="23"/>
        <end position="335"/>
    </location>
</feature>
<dbReference type="InterPro" id="IPR000212">
    <property type="entry name" value="DNA_helicase_UvrD/REP"/>
</dbReference>
<proteinExistence type="inferred from homology"/>
<keyword evidence="11" id="KW-0413">Isomerase</keyword>
<dbReference type="GO" id="GO:0000725">
    <property type="term" value="P:recombinational repair"/>
    <property type="evidence" value="ECO:0007669"/>
    <property type="project" value="TreeGrafter"/>
</dbReference>
<comment type="caution">
    <text evidence="18">The sequence shown here is derived from an EMBL/GenBank/DDBJ whole genome shotgun (WGS) entry which is preliminary data.</text>
</comment>
<dbReference type="InterPro" id="IPR014017">
    <property type="entry name" value="DNA_helicase_UvrD-like_C"/>
</dbReference>
<dbReference type="Gene3D" id="3.40.50.300">
    <property type="entry name" value="P-loop containing nucleotide triphosphate hydrolases"/>
    <property type="match status" value="2"/>
</dbReference>
<keyword evidence="9" id="KW-0238">DNA-binding</keyword>
<feature type="binding site" evidence="15">
    <location>
        <begin position="44"/>
        <end position="51"/>
    </location>
    <ligand>
        <name>ATP</name>
        <dbReference type="ChEBI" id="CHEBI:30616"/>
    </ligand>
</feature>
<reference evidence="18 19" key="1">
    <citation type="journal article" date="2016" name="Nat. Commun.">
        <title>Thousands of microbial genomes shed light on interconnected biogeochemical processes in an aquifer system.</title>
        <authorList>
            <person name="Anantharaman K."/>
            <person name="Brown C.T."/>
            <person name="Hug L.A."/>
            <person name="Sharon I."/>
            <person name="Castelle C.J."/>
            <person name="Probst A.J."/>
            <person name="Thomas B.C."/>
            <person name="Singh A."/>
            <person name="Wilkins M.J."/>
            <person name="Karaoz U."/>
            <person name="Brodie E.L."/>
            <person name="Williams K.H."/>
            <person name="Hubbard S.S."/>
            <person name="Banfield J.F."/>
        </authorList>
    </citation>
    <scope>NUCLEOTIDE SEQUENCE [LARGE SCALE GENOMIC DNA]</scope>
</reference>
<dbReference type="PROSITE" id="PS51198">
    <property type="entry name" value="UVRD_HELICASE_ATP_BIND"/>
    <property type="match status" value="1"/>
</dbReference>
<dbReference type="InterPro" id="IPR038726">
    <property type="entry name" value="PDDEXK_AddAB-type"/>
</dbReference>
<keyword evidence="6 15" id="KW-0347">Helicase</keyword>
<dbReference type="Gene3D" id="3.90.320.10">
    <property type="match status" value="1"/>
</dbReference>
<dbReference type="InterPro" id="IPR011604">
    <property type="entry name" value="PDDEXK-like_dom_sf"/>
</dbReference>
<dbReference type="Gene3D" id="1.10.10.160">
    <property type="match status" value="1"/>
</dbReference>
<evidence type="ECO:0000256" key="1">
    <source>
        <dbReference type="ARBA" id="ARBA00009922"/>
    </source>
</evidence>
<evidence type="ECO:0000256" key="3">
    <source>
        <dbReference type="ARBA" id="ARBA00022741"/>
    </source>
</evidence>
<dbReference type="InterPro" id="IPR014016">
    <property type="entry name" value="UvrD-like_ATP-bd"/>
</dbReference>
<evidence type="ECO:0000313" key="18">
    <source>
        <dbReference type="EMBL" id="OGD71051.1"/>
    </source>
</evidence>
<dbReference type="GO" id="GO:0043138">
    <property type="term" value="F:3'-5' DNA helicase activity"/>
    <property type="evidence" value="ECO:0007669"/>
    <property type="project" value="UniProtKB-EC"/>
</dbReference>
<evidence type="ECO:0000256" key="15">
    <source>
        <dbReference type="PROSITE-ProRule" id="PRU00560"/>
    </source>
</evidence>
<evidence type="ECO:0000259" key="16">
    <source>
        <dbReference type="PROSITE" id="PS51198"/>
    </source>
</evidence>
<dbReference type="AlphaFoldDB" id="A0A1F5EUH4"/>
<organism evidence="18 19">
    <name type="scientific">Candidatus Collierbacteria bacterium RIFCSPHIGHO2_01_FULL_50_25</name>
    <dbReference type="NCBI Taxonomy" id="1817722"/>
    <lineage>
        <taxon>Bacteria</taxon>
        <taxon>Candidatus Collieribacteriota</taxon>
    </lineage>
</organism>
<dbReference type="InterPro" id="IPR027417">
    <property type="entry name" value="P-loop_NTPase"/>
</dbReference>
<evidence type="ECO:0000256" key="14">
    <source>
        <dbReference type="ARBA" id="ARBA00048988"/>
    </source>
</evidence>
<protein>
    <recommendedName>
        <fullName evidence="13">DNA 3'-5' helicase</fullName>
        <ecNumber evidence="13">5.6.2.4</ecNumber>
    </recommendedName>
</protein>
<evidence type="ECO:0000256" key="13">
    <source>
        <dbReference type="ARBA" id="ARBA00034808"/>
    </source>
</evidence>
<sequence length="1001" mass="113213">MPATPFQKARPPQSAKQFGRAYSSLNENQKKAVDTIDGPVVVMAGPGTGKTQILSVRIGNVLAKTDTDPGAILALTFTEAATKEMRQRLISLIGQDGYHVRVTTFHSFCNDIIAENPERFSRPAGMVAATDLEKIEIVTGLLEDGSFLLLKPLNNPTLYLRDIIGCLSDLKREGITVKKFAKLVRALSEDFEVEKDSLGKTAFAEKEKLVSKNIDLLAIYKKYQAELEVLGRFDYEDMINWVVEAFEADEEFLLTYQEKYQYILVDEYQDTNSAQNRLIFALASFWGEKANLFVVGDPNQSIFRFQGASQENTHQFEKTFPKTAKISLDQNYRSTKLILSSAAALVVDSPLKHNVSHLSQPVKVAKFNSSVFEDEFLARSIKEKIEAGASPSDIAVIVKENRDLDHLVDLFKQKGIPYRLEGGTNILTTPLISQFLKTIRVVTSLPGRIDDLELFTVFNYPYFDLDPVAILKLSRRAHAQRVSLIDLLQEDDPALDSKTKTAFSLFVSWSKKATSLTLSESFQKIFVESGLMDYILKLPQPITELNRFGTLYEDVKKQLDANPSLDLFGYVKNLDLMQQHGVKLPESVLVSDKAAVTLTTAHKAKGLEWLIVYVYRFADTHWGNKTNRQMIKLPTGILSSDLSREDKNADERRLFYVALTRAKQEVYLSGATNYSHSAKMTFPAMFLSDLPKEHLKEIKTEEYEKNAPQVLADLLTHVSPTVHDGEAEYLSELIANFKLSPTALNTYLQCHYKFKLDNLYRIPRAKAPAMCFGTAVHYALENLYRQLNKTGKPTPKKVFLSDFEKALKREVLSESEMKDRLIHGKKILSAYYDHYRNEFAPVLFTEKNFGHTTPIFLDDIALSGKSDRVDLISKSDKTVRFVDYKTGAPKTRGVLEKEGAGPDGNYKRQLIFYNLLADLDKPFGYRVGETVLEFIEPDKDGVFHREKFVITPGQVDELKQTIKDSVKEIRSMNFERTTDTNICARCDFLHHCWPNGISQSG</sequence>
<dbReference type="SUPFAM" id="SSF52540">
    <property type="entry name" value="P-loop containing nucleoside triphosphate hydrolases"/>
    <property type="match status" value="1"/>
</dbReference>
<dbReference type="GO" id="GO:0003677">
    <property type="term" value="F:DNA binding"/>
    <property type="evidence" value="ECO:0007669"/>
    <property type="project" value="UniProtKB-KW"/>
</dbReference>
<evidence type="ECO:0000259" key="17">
    <source>
        <dbReference type="PROSITE" id="PS51217"/>
    </source>
</evidence>
<name>A0A1F5EUH4_9BACT</name>
<dbReference type="STRING" id="1817722.A2703_01275"/>
<evidence type="ECO:0000256" key="10">
    <source>
        <dbReference type="ARBA" id="ARBA00023204"/>
    </source>
</evidence>
<dbReference type="EMBL" id="MFAG01000041">
    <property type="protein sequence ID" value="OGD71051.1"/>
    <property type="molecule type" value="Genomic_DNA"/>
</dbReference>
<evidence type="ECO:0000256" key="9">
    <source>
        <dbReference type="ARBA" id="ARBA00023125"/>
    </source>
</evidence>
<keyword evidence="2" id="KW-0540">Nuclease</keyword>
<evidence type="ECO:0000256" key="12">
    <source>
        <dbReference type="ARBA" id="ARBA00034617"/>
    </source>
</evidence>
<evidence type="ECO:0000256" key="11">
    <source>
        <dbReference type="ARBA" id="ARBA00023235"/>
    </source>
</evidence>
<accession>A0A1F5EUH4</accession>
<keyword evidence="10" id="KW-0234">DNA repair</keyword>
<keyword evidence="7" id="KW-0269">Exonuclease</keyword>
<evidence type="ECO:0000256" key="8">
    <source>
        <dbReference type="ARBA" id="ARBA00022840"/>
    </source>
</evidence>
<dbReference type="GO" id="GO:0004527">
    <property type="term" value="F:exonuclease activity"/>
    <property type="evidence" value="ECO:0007669"/>
    <property type="project" value="UniProtKB-KW"/>
</dbReference>
<dbReference type="PANTHER" id="PTHR11070">
    <property type="entry name" value="UVRD / RECB / PCRA DNA HELICASE FAMILY MEMBER"/>
    <property type="match status" value="1"/>
</dbReference>
<keyword evidence="3 15" id="KW-0547">Nucleotide-binding</keyword>
<dbReference type="Gene3D" id="1.10.486.10">
    <property type="entry name" value="PCRA, domain 4"/>
    <property type="match status" value="1"/>
</dbReference>
<dbReference type="Pfam" id="PF00580">
    <property type="entry name" value="UvrD-helicase"/>
    <property type="match status" value="1"/>
</dbReference>
<evidence type="ECO:0000256" key="6">
    <source>
        <dbReference type="ARBA" id="ARBA00022806"/>
    </source>
</evidence>
<dbReference type="PROSITE" id="PS51217">
    <property type="entry name" value="UVRD_HELICASE_CTER"/>
    <property type="match status" value="1"/>
</dbReference>
<keyword evidence="8 15" id="KW-0067">ATP-binding</keyword>
<dbReference type="CDD" id="cd17932">
    <property type="entry name" value="DEXQc_UvrD"/>
    <property type="match status" value="1"/>
</dbReference>
<dbReference type="GO" id="GO:0005524">
    <property type="term" value="F:ATP binding"/>
    <property type="evidence" value="ECO:0007669"/>
    <property type="project" value="UniProtKB-UniRule"/>
</dbReference>
<keyword evidence="5 15" id="KW-0378">Hydrolase</keyword>
<keyword evidence="4" id="KW-0227">DNA damage</keyword>
<comment type="catalytic activity">
    <reaction evidence="14">
        <text>ATP + H2O = ADP + phosphate + H(+)</text>
        <dbReference type="Rhea" id="RHEA:13065"/>
        <dbReference type="ChEBI" id="CHEBI:15377"/>
        <dbReference type="ChEBI" id="CHEBI:15378"/>
        <dbReference type="ChEBI" id="CHEBI:30616"/>
        <dbReference type="ChEBI" id="CHEBI:43474"/>
        <dbReference type="ChEBI" id="CHEBI:456216"/>
        <dbReference type="EC" id="5.6.2.4"/>
    </reaction>
</comment>
<evidence type="ECO:0000256" key="7">
    <source>
        <dbReference type="ARBA" id="ARBA00022839"/>
    </source>
</evidence>
<feature type="domain" description="UvrD-like helicase C-terminal" evidence="17">
    <location>
        <begin position="330"/>
        <end position="606"/>
    </location>
</feature>
<dbReference type="Pfam" id="PF13361">
    <property type="entry name" value="UvrD_C"/>
    <property type="match status" value="1"/>
</dbReference>
<gene>
    <name evidence="18" type="ORF">A2703_01275</name>
</gene>
<evidence type="ECO:0000313" key="19">
    <source>
        <dbReference type="Proteomes" id="UP000177979"/>
    </source>
</evidence>
<dbReference type="Pfam" id="PF12705">
    <property type="entry name" value="PDDEXK_1"/>
    <property type="match status" value="1"/>
</dbReference>
<comment type="similarity">
    <text evidence="1">Belongs to the helicase family. UvrD subfamily.</text>
</comment>
<dbReference type="PANTHER" id="PTHR11070:SF2">
    <property type="entry name" value="ATP-DEPENDENT DNA HELICASE SRS2"/>
    <property type="match status" value="1"/>
</dbReference>
<dbReference type="Proteomes" id="UP000177979">
    <property type="component" value="Unassembled WGS sequence"/>
</dbReference>
<dbReference type="EC" id="5.6.2.4" evidence="13"/>
<comment type="catalytic activity">
    <reaction evidence="12">
        <text>Couples ATP hydrolysis with the unwinding of duplex DNA by translocating in the 3'-5' direction.</text>
        <dbReference type="EC" id="5.6.2.4"/>
    </reaction>
</comment>
<evidence type="ECO:0000256" key="4">
    <source>
        <dbReference type="ARBA" id="ARBA00022763"/>
    </source>
</evidence>
<evidence type="ECO:0000256" key="5">
    <source>
        <dbReference type="ARBA" id="ARBA00022801"/>
    </source>
</evidence>
<dbReference type="InterPro" id="IPR013986">
    <property type="entry name" value="DExx_box_DNA_helicase_dom_sf"/>
</dbReference>